<evidence type="ECO:0000313" key="1">
    <source>
        <dbReference type="EnsemblPlants" id="AVESA.00010b.r2.1AG0070320.1.CDS.1"/>
    </source>
</evidence>
<dbReference type="EnsemblPlants" id="AVESA.00010b.r2.1AG0070320.1">
    <property type="protein sequence ID" value="AVESA.00010b.r2.1AG0070320.1.CDS.1"/>
    <property type="gene ID" value="AVESA.00010b.r2.1AG0070320"/>
</dbReference>
<accession>A0ACD5TK13</accession>
<keyword evidence="2" id="KW-1185">Reference proteome</keyword>
<dbReference type="Proteomes" id="UP001732700">
    <property type="component" value="Chromosome 1A"/>
</dbReference>
<reference evidence="1" key="2">
    <citation type="submission" date="2025-09" db="UniProtKB">
        <authorList>
            <consortium name="EnsemblPlants"/>
        </authorList>
    </citation>
    <scope>IDENTIFICATION</scope>
</reference>
<reference evidence="1" key="1">
    <citation type="submission" date="2021-05" db="EMBL/GenBank/DDBJ databases">
        <authorList>
            <person name="Scholz U."/>
            <person name="Mascher M."/>
            <person name="Fiebig A."/>
        </authorList>
    </citation>
    <scope>NUCLEOTIDE SEQUENCE [LARGE SCALE GENOMIC DNA]</scope>
</reference>
<evidence type="ECO:0000313" key="2">
    <source>
        <dbReference type="Proteomes" id="UP001732700"/>
    </source>
</evidence>
<proteinExistence type="predicted"/>
<name>A0ACD5TK13_AVESA</name>
<sequence length="201" mass="21402">MIGEDGGHILSHETLNELLTKDTVVADCTISLNAMSGDPTAKTIRLCAVGGDQIMLMLVDSGSTHSFISSDMVARLHCTTTPIAPIQVHVAGGGLLSCDRMVKDFRWMVKNHSFSADLRVVDLGGYDAVLGVDWLAPFGDTVCNWKAQTITIVHNGEEVCLAGVQQLTTSSAIQASADQLAKWVFGNDIWATALVSATTPD</sequence>
<protein>
    <submittedName>
        <fullName evidence="1">Uncharacterized protein</fullName>
    </submittedName>
</protein>
<organism evidence="1 2">
    <name type="scientific">Avena sativa</name>
    <name type="common">Oat</name>
    <dbReference type="NCBI Taxonomy" id="4498"/>
    <lineage>
        <taxon>Eukaryota</taxon>
        <taxon>Viridiplantae</taxon>
        <taxon>Streptophyta</taxon>
        <taxon>Embryophyta</taxon>
        <taxon>Tracheophyta</taxon>
        <taxon>Spermatophyta</taxon>
        <taxon>Magnoliopsida</taxon>
        <taxon>Liliopsida</taxon>
        <taxon>Poales</taxon>
        <taxon>Poaceae</taxon>
        <taxon>BOP clade</taxon>
        <taxon>Pooideae</taxon>
        <taxon>Poodae</taxon>
        <taxon>Poeae</taxon>
        <taxon>Poeae Chloroplast Group 1 (Aveneae type)</taxon>
        <taxon>Aveninae</taxon>
        <taxon>Avena</taxon>
    </lineage>
</organism>